<evidence type="ECO:0000313" key="7">
    <source>
        <dbReference type="Proteomes" id="UP000436858"/>
    </source>
</evidence>
<dbReference type="EMBL" id="JAHYQA010000024">
    <property type="protein sequence ID" value="MCE9240399.1"/>
    <property type="molecule type" value="Genomic_DNA"/>
</dbReference>
<protein>
    <submittedName>
        <fullName evidence="3">Uncharacterized protein</fullName>
    </submittedName>
</protein>
<dbReference type="Proteomes" id="UP000283616">
    <property type="component" value="Unassembled WGS sequence"/>
</dbReference>
<organism evidence="3 6">
    <name type="scientific">Bacteroides thetaiotaomicron</name>
    <dbReference type="NCBI Taxonomy" id="818"/>
    <lineage>
        <taxon>Bacteria</taxon>
        <taxon>Pseudomonadati</taxon>
        <taxon>Bacteroidota</taxon>
        <taxon>Bacteroidia</taxon>
        <taxon>Bacteroidales</taxon>
        <taxon>Bacteroidaceae</taxon>
        <taxon>Bacteroides</taxon>
    </lineage>
</organism>
<gene>
    <name evidence="3" type="ORF">DW011_03025</name>
    <name evidence="1" type="ORF">GAN91_14025</name>
    <name evidence="2" type="ORF">K0H07_24995</name>
    <name evidence="4" type="ORF">KQP68_08100</name>
    <name evidence="5" type="ORF">KQP74_15135</name>
</gene>
<reference evidence="2" key="4">
    <citation type="submission" date="2021-07" db="EMBL/GenBank/DDBJ databases">
        <title>Comparative genomics of Bacteroides fragilis group isolates reveals species-dependent resistance mechanisms and validates clinical tools for resistance prediction.</title>
        <authorList>
            <person name="Wallace M.J."/>
            <person name="Jean S."/>
            <person name="Wallace M.A."/>
            <person name="Carey-Ann B.D."/>
            <person name="Dantas G."/>
        </authorList>
    </citation>
    <scope>NUCLEOTIDE SEQUENCE</scope>
    <source>
        <strain evidence="2">BJH_160</strain>
    </source>
</reference>
<dbReference type="Pfam" id="PF22095">
    <property type="entry name" value="BT_3535-like"/>
    <property type="match status" value="1"/>
</dbReference>
<evidence type="ECO:0000313" key="1">
    <source>
        <dbReference type="EMBL" id="KAB4481393.1"/>
    </source>
</evidence>
<accession>A0A173SK31</accession>
<reference evidence="3 6" key="1">
    <citation type="submission" date="2018-08" db="EMBL/GenBank/DDBJ databases">
        <title>A genome reference for cultivated species of the human gut microbiota.</title>
        <authorList>
            <person name="Zou Y."/>
            <person name="Xue W."/>
            <person name="Luo G."/>
        </authorList>
    </citation>
    <scope>NUCLEOTIDE SEQUENCE [LARGE SCALE GENOMIC DNA]</scope>
    <source>
        <strain evidence="3 6">AF37-12</strain>
    </source>
</reference>
<dbReference type="EMBL" id="CP083680">
    <property type="protein sequence ID" value="UYU68227.1"/>
    <property type="molecule type" value="Genomic_DNA"/>
</dbReference>
<name>A0A173SK31_BACT4</name>
<dbReference type="EMBL" id="WCRY01000012">
    <property type="protein sequence ID" value="KAB4481393.1"/>
    <property type="molecule type" value="Genomic_DNA"/>
</dbReference>
<evidence type="ECO:0000313" key="3">
    <source>
        <dbReference type="EMBL" id="RHL63593.1"/>
    </source>
</evidence>
<dbReference type="Proteomes" id="UP000436858">
    <property type="component" value="Unassembled WGS sequence"/>
</dbReference>
<evidence type="ECO:0000313" key="5">
    <source>
        <dbReference type="EMBL" id="UYU89283.1"/>
    </source>
</evidence>
<reference evidence="1 7" key="2">
    <citation type="journal article" date="2019" name="Nat. Med.">
        <title>A library of human gut bacterial isolates paired with longitudinal multiomics data enables mechanistic microbiome research.</title>
        <authorList>
            <person name="Poyet M."/>
            <person name="Groussin M."/>
            <person name="Gibbons S.M."/>
            <person name="Avila-Pacheco J."/>
            <person name="Jiang X."/>
            <person name="Kearney S.M."/>
            <person name="Perrotta A.R."/>
            <person name="Berdy B."/>
            <person name="Zhao S."/>
            <person name="Lieberman T.D."/>
            <person name="Swanson P.K."/>
            <person name="Smith M."/>
            <person name="Roesemann S."/>
            <person name="Alexander J.E."/>
            <person name="Rich S.A."/>
            <person name="Livny J."/>
            <person name="Vlamakis H."/>
            <person name="Clish C."/>
            <person name="Bullock K."/>
            <person name="Deik A."/>
            <person name="Scott J."/>
            <person name="Pierce K.A."/>
            <person name="Xavier R.J."/>
            <person name="Alm E.J."/>
        </authorList>
    </citation>
    <scope>NUCLEOTIDE SEQUENCE [LARGE SCALE GENOMIC DNA]</scope>
    <source>
        <strain evidence="1 7">BIOML-A162</strain>
    </source>
</reference>
<reference evidence="4 8" key="3">
    <citation type="submission" date="2021-06" db="EMBL/GenBank/DDBJ databases">
        <title>Interrogation of the integrated mobile genetic elements in gut-associated Bacteroides with a consensus prediction approach.</title>
        <authorList>
            <person name="Campbell D.E."/>
            <person name="Leigh J.R."/>
            <person name="Kim T."/>
            <person name="England W."/>
            <person name="Whitaker R.J."/>
            <person name="Degnan P.H."/>
        </authorList>
    </citation>
    <scope>NUCLEOTIDE SEQUENCE</scope>
    <source>
        <strain evidence="5">VPI-3443</strain>
        <strain evidence="4 8">WAL8669</strain>
    </source>
</reference>
<dbReference type="AlphaFoldDB" id="A0A173SK31"/>
<evidence type="ECO:0000313" key="6">
    <source>
        <dbReference type="Proteomes" id="UP000283616"/>
    </source>
</evidence>
<dbReference type="EMBL" id="QROV01000003">
    <property type="protein sequence ID" value="RHL63593.1"/>
    <property type="molecule type" value="Genomic_DNA"/>
</dbReference>
<dbReference type="InterPro" id="IPR054318">
    <property type="entry name" value="BT_3535-like"/>
</dbReference>
<proteinExistence type="predicted"/>
<dbReference type="RefSeq" id="WP_055229139.1">
    <property type="nucleotide sequence ID" value="NZ_BAABZI010000009.1"/>
</dbReference>
<dbReference type="Proteomes" id="UP001162960">
    <property type="component" value="Chromosome"/>
</dbReference>
<evidence type="ECO:0000313" key="2">
    <source>
        <dbReference type="EMBL" id="MCE9240399.1"/>
    </source>
</evidence>
<dbReference type="Proteomes" id="UP001200544">
    <property type="component" value="Unassembled WGS sequence"/>
</dbReference>
<dbReference type="Proteomes" id="UP001156218">
    <property type="component" value="Chromosome"/>
</dbReference>
<evidence type="ECO:0000313" key="4">
    <source>
        <dbReference type="EMBL" id="UYU68227.1"/>
    </source>
</evidence>
<dbReference type="EMBL" id="CP083685">
    <property type="protein sequence ID" value="UYU89283.1"/>
    <property type="molecule type" value="Genomic_DNA"/>
</dbReference>
<evidence type="ECO:0000313" key="8">
    <source>
        <dbReference type="Proteomes" id="UP001156218"/>
    </source>
</evidence>
<sequence>MNNILSTNHTSIYKLLFVLFFAGICNLPFKCNAQEYSKLDEVPQWVKEKVNHEEYKLWEVMSSVFQIDYSFLKKDISQERKKEILHLLQNTVSRIQNGSYNIEKGSLFCVADEFKIDSLTNWNTEILECRKKSGIIYSSRDGYDAHYKLTVIYGYDKMNKKVYPIKNELECISYSGIEITCNDLPIVKYNEVEGKLQGTCYGNLFFKDEKGATHSEDFTKYFVLEP</sequence>